<evidence type="ECO:0000256" key="3">
    <source>
        <dbReference type="ARBA" id="ARBA00023125"/>
    </source>
</evidence>
<comment type="similarity">
    <text evidence="1">Belongs to the type-I restriction system S methylase family.</text>
</comment>
<dbReference type="Gene3D" id="3.90.220.20">
    <property type="entry name" value="DNA methylase specificity domains"/>
    <property type="match status" value="2"/>
</dbReference>
<dbReference type="InterPro" id="IPR052021">
    <property type="entry name" value="Type-I_RS_S_subunit"/>
</dbReference>
<evidence type="ECO:0000313" key="6">
    <source>
        <dbReference type="Proteomes" id="UP000289794"/>
    </source>
</evidence>
<dbReference type="RefSeq" id="WP_130179718.1">
    <property type="nucleotide sequence ID" value="NZ_CP035945.1"/>
</dbReference>
<keyword evidence="2" id="KW-0680">Restriction system</keyword>
<dbReference type="Pfam" id="PF01420">
    <property type="entry name" value="Methylase_S"/>
    <property type="match status" value="2"/>
</dbReference>
<dbReference type="EMBL" id="CP035945">
    <property type="protein sequence ID" value="QBE95024.1"/>
    <property type="molecule type" value="Genomic_DNA"/>
</dbReference>
<dbReference type="GO" id="GO:0003677">
    <property type="term" value="F:DNA binding"/>
    <property type="evidence" value="ECO:0007669"/>
    <property type="project" value="UniProtKB-KW"/>
</dbReference>
<dbReference type="InterPro" id="IPR000055">
    <property type="entry name" value="Restrct_endonuc_typeI_TRD"/>
</dbReference>
<dbReference type="SUPFAM" id="SSF116734">
    <property type="entry name" value="DNA methylase specificity domain"/>
    <property type="match status" value="2"/>
</dbReference>
<accession>A0A4P6LS78</accession>
<dbReference type="Proteomes" id="UP000289794">
    <property type="component" value="Chromosome"/>
</dbReference>
<gene>
    <name evidence="5" type="ORF">PMF13cell1_00523</name>
</gene>
<dbReference type="GO" id="GO:0009307">
    <property type="term" value="P:DNA restriction-modification system"/>
    <property type="evidence" value="ECO:0007669"/>
    <property type="project" value="UniProtKB-KW"/>
</dbReference>
<evidence type="ECO:0000313" key="5">
    <source>
        <dbReference type="EMBL" id="QBE95024.1"/>
    </source>
</evidence>
<dbReference type="PANTHER" id="PTHR30408">
    <property type="entry name" value="TYPE-1 RESTRICTION ENZYME ECOKI SPECIFICITY PROTEIN"/>
    <property type="match status" value="1"/>
</dbReference>
<dbReference type="KEGG" id="bpro:PMF13cell1_00523"/>
<reference evidence="5 6" key="1">
    <citation type="submission" date="2019-01" db="EMBL/GenBank/DDBJ databases">
        <title>PMF-metabolizing Aryl O-demethylase.</title>
        <authorList>
            <person name="Kim M."/>
        </authorList>
    </citation>
    <scope>NUCLEOTIDE SEQUENCE [LARGE SCALE GENOMIC DNA]</scope>
    <source>
        <strain evidence="5 6">PMF1</strain>
    </source>
</reference>
<keyword evidence="3" id="KW-0238">DNA-binding</keyword>
<name>A0A4P6LS78_9FIRM</name>
<evidence type="ECO:0000256" key="2">
    <source>
        <dbReference type="ARBA" id="ARBA00022747"/>
    </source>
</evidence>
<evidence type="ECO:0000259" key="4">
    <source>
        <dbReference type="Pfam" id="PF01420"/>
    </source>
</evidence>
<feature type="domain" description="Type I restriction modification DNA specificity" evidence="4">
    <location>
        <begin position="199"/>
        <end position="344"/>
    </location>
</feature>
<feature type="domain" description="Type I restriction modification DNA specificity" evidence="4">
    <location>
        <begin position="25"/>
        <end position="157"/>
    </location>
</feature>
<protein>
    <recommendedName>
        <fullName evidence="4">Type I restriction modification DNA specificity domain-containing protein</fullName>
    </recommendedName>
</protein>
<organism evidence="5 6">
    <name type="scientific">Blautia producta</name>
    <dbReference type="NCBI Taxonomy" id="33035"/>
    <lineage>
        <taxon>Bacteria</taxon>
        <taxon>Bacillati</taxon>
        <taxon>Bacillota</taxon>
        <taxon>Clostridia</taxon>
        <taxon>Lachnospirales</taxon>
        <taxon>Lachnospiraceae</taxon>
        <taxon>Blautia</taxon>
    </lineage>
</organism>
<sequence length="390" mass="44858">MLAFSNNNYELDFGAKQSVELFCAYDTSEKEQETYSIKENDILITRTSETIDELAMSCVAVKDYPNATYSGFTKRLRPKTDGIAYAKYLAFYLRGYLFRKSVTNNAFMTLRASFNEDIFSFLNLYLPEYPQQVLMGNLLYNIEHKIQVNKKINDNLQQQAETLFNYWFTQYNFPDCEGRPYKSAGGTMVWNNELNDNIPDNWAIGNLYDIAGFINGLACQKYRPKASEKSMPVVKIREMHDGITKDTELVSTTIPKKNVLANGDILFSWSATLEVMYWYGGKAGLNQHIFKVVPLNGFPKEYVYHQLSAYVYKFVKMAEARKTTMGHITADHIQQSCIAIPPVELLKDFSEALNPIHQKMGQCQIENRKLTMLRNWLLPMLMNGQATIED</sequence>
<dbReference type="InterPro" id="IPR044946">
    <property type="entry name" value="Restrct_endonuc_typeI_TRD_sf"/>
</dbReference>
<dbReference type="PANTHER" id="PTHR30408:SF13">
    <property type="entry name" value="TYPE I RESTRICTION ENZYME HINDI SPECIFICITY SUBUNIT"/>
    <property type="match status" value="1"/>
</dbReference>
<dbReference type="AlphaFoldDB" id="A0A4P6LS78"/>
<evidence type="ECO:0000256" key="1">
    <source>
        <dbReference type="ARBA" id="ARBA00010923"/>
    </source>
</evidence>
<proteinExistence type="inferred from homology"/>